<dbReference type="SUPFAM" id="SSF47384">
    <property type="entry name" value="Homodimeric domain of signal transducing histidine kinase"/>
    <property type="match status" value="1"/>
</dbReference>
<dbReference type="Gene3D" id="3.30.565.10">
    <property type="entry name" value="Histidine kinase-like ATPase, C-terminal domain"/>
    <property type="match status" value="1"/>
</dbReference>
<feature type="domain" description="PAS" evidence="19">
    <location>
        <begin position="165"/>
        <end position="235"/>
    </location>
</feature>
<feature type="modified residue" description="4-aspartylphosphate" evidence="15">
    <location>
        <position position="995"/>
    </location>
</feature>
<dbReference type="PROSITE" id="PS50109">
    <property type="entry name" value="HIS_KIN"/>
    <property type="match status" value="1"/>
</dbReference>
<dbReference type="InterPro" id="IPR005467">
    <property type="entry name" value="His_kinase_dom"/>
</dbReference>
<dbReference type="CDD" id="cd00082">
    <property type="entry name" value="HisKA"/>
    <property type="match status" value="1"/>
</dbReference>
<dbReference type="GO" id="GO:0005524">
    <property type="term" value="F:ATP binding"/>
    <property type="evidence" value="ECO:0007669"/>
    <property type="project" value="UniProtKB-KW"/>
</dbReference>
<keyword evidence="7" id="KW-0812">Transmembrane</keyword>
<dbReference type="SUPFAM" id="SSF55874">
    <property type="entry name" value="ATPase domain of HSP90 chaperone/DNA topoisomerase II/histidine kinase"/>
    <property type="match status" value="1"/>
</dbReference>
<dbReference type="Pfam" id="PF08447">
    <property type="entry name" value="PAS_3"/>
    <property type="match status" value="1"/>
</dbReference>
<dbReference type="Proteomes" id="UP000627292">
    <property type="component" value="Unassembled WGS sequence"/>
</dbReference>
<comment type="catalytic activity">
    <reaction evidence="1">
        <text>ATP + protein L-histidine = ADP + protein N-phospho-L-histidine.</text>
        <dbReference type="EC" id="2.7.13.3"/>
    </reaction>
</comment>
<sequence length="1189" mass="133724">MKNNVTDVSEQERLAALRSYQILDSASETDFDCFTQMAALLCDAPVAFLSLADKDRIWMKSNTGSDIRELPRKASYCEHTIQADGLFCVENVKEDPRFMHTPFAREVPYPFYAGYPLIDRNGFRLGALCVLDHVPRKLSDKQRKGLQMLAEKAAEAIMERRKKSEDRYFESLFLLSNDLLCIAGVDGYFKRVNPAFTTVLGWEEEYLLEHAIISMIHPEDVDKTKAEFANIYEGRPTVHFTNRYMASNGSYVYLEWVTTTEKETGNIYAIARDVSAEVLRDQKLRSSEQRFRDFFESSSGLMCTHDLSGRFLSLNTAGAATLGFDRDELLKSSLFDIIPGERHEALGLYLHEIQERGQASGIMQTIHKSGYKKIWLFHNVLAWTPEGDAYVIGNATDITTSYYLEEDLKRVKEMMEQSSSLAGVGAWEVNLVKRSVFWSDEIRRMHKTPAGFTPDFQTTLLLYKEGPGRDKIIAAATRAIQTGQSWDMEAEAVTATGEVLWVRTIGHAEFKDGVCYRIYGALQNIDSRKQIELENERQRRELSRAKRLAESASKAKSEFLANMSHEIRTPLNGIIGFTDLVLKTQLNESQQQYLSIVNQSANSLLSIINDILDFSKIEAGKLELSVERCDMFLMMSQAADVIAYQAQQKKLEVLLNVQPDLPRFIYADAVRLKQILVNLLGNAVKFTAKGEIELKIYPLEQLPDHCTRFRFEVRDTGIGIHADKQHKIYEAFLQEDASTTKKYGGTGLGLTISNRLLALMGSTLQLESVPGKGSTFYFDIVLEAEAGEVMSSVNLDNIRNVLIVDDNASNRLILKQMLMLKQVASREAANGFEALQLLAAGEQFDAILMDYHMPYMNGLETIRKIKEAFFETAGSIPLMLLHSSSDDETMGKACQELGVQQRLVKPVKMQDLYQALAALTADVQVTARPAVVVHENEKIQQPFKVLIAEDNAINMLLARTVVHRIAPHASIREAATGTEAVALYAQEAPDIILMDIQMPEMNGYEATLKIRQLQQQHTPIVALTAANVVGERERCLETGMDEYVTKPFVEEEIREVFNRLLIAEKETTVADPFEGHLNMEQLRMYTGDDETFTRELLQVASEELEKAAVKLVIGNSNQNVKVLKETGHKLYGTAVSSGMETLAVLARKIEQLTPGEVDTTAQLVHEALEEINSVVRVIQHYAENKTPAA</sequence>
<dbReference type="SUPFAM" id="SSF55781">
    <property type="entry name" value="GAF domain-like"/>
    <property type="match status" value="1"/>
</dbReference>
<dbReference type="Gene3D" id="3.30.450.40">
    <property type="match status" value="1"/>
</dbReference>
<evidence type="ECO:0000256" key="2">
    <source>
        <dbReference type="ARBA" id="ARBA00004651"/>
    </source>
</evidence>
<keyword evidence="6" id="KW-0808">Transferase</keyword>
<dbReference type="InterPro" id="IPR036890">
    <property type="entry name" value="HATPase_C_sf"/>
</dbReference>
<dbReference type="FunFam" id="1.10.287.130:FF:000003">
    <property type="entry name" value="Histidine kinase"/>
    <property type="match status" value="1"/>
</dbReference>
<evidence type="ECO:0000256" key="10">
    <source>
        <dbReference type="ARBA" id="ARBA00022840"/>
    </source>
</evidence>
<evidence type="ECO:0000256" key="12">
    <source>
        <dbReference type="ARBA" id="ARBA00023012"/>
    </source>
</evidence>
<evidence type="ECO:0000256" key="3">
    <source>
        <dbReference type="ARBA" id="ARBA00012438"/>
    </source>
</evidence>
<dbReference type="Pfam" id="PF08448">
    <property type="entry name" value="PAS_4"/>
    <property type="match status" value="1"/>
</dbReference>
<evidence type="ECO:0000256" key="16">
    <source>
        <dbReference type="SAM" id="Coils"/>
    </source>
</evidence>
<dbReference type="InterPro" id="IPR004358">
    <property type="entry name" value="Sig_transdc_His_kin-like_C"/>
</dbReference>
<feature type="coiled-coil region" evidence="16">
    <location>
        <begin position="528"/>
        <end position="555"/>
    </location>
</feature>
<keyword evidence="9" id="KW-0418">Kinase</keyword>
<feature type="domain" description="PAS" evidence="19">
    <location>
        <begin position="287"/>
        <end position="357"/>
    </location>
</feature>
<dbReference type="CDD" id="cd16922">
    <property type="entry name" value="HATPase_EvgS-ArcB-TorS-like"/>
    <property type="match status" value="1"/>
</dbReference>
<evidence type="ECO:0000256" key="6">
    <source>
        <dbReference type="ARBA" id="ARBA00022679"/>
    </source>
</evidence>
<dbReference type="SUPFAM" id="SSF47226">
    <property type="entry name" value="Histidine-containing phosphotransfer domain, HPT domain"/>
    <property type="match status" value="1"/>
</dbReference>
<evidence type="ECO:0000256" key="15">
    <source>
        <dbReference type="PROSITE-ProRule" id="PRU00169"/>
    </source>
</evidence>
<dbReference type="InterPro" id="IPR036641">
    <property type="entry name" value="HPT_dom_sf"/>
</dbReference>
<dbReference type="InterPro" id="IPR003661">
    <property type="entry name" value="HisK_dim/P_dom"/>
</dbReference>
<feature type="domain" description="Histidine kinase" evidence="17">
    <location>
        <begin position="562"/>
        <end position="784"/>
    </location>
</feature>
<dbReference type="Gene3D" id="1.20.120.160">
    <property type="entry name" value="HPT domain"/>
    <property type="match status" value="1"/>
</dbReference>
<evidence type="ECO:0000256" key="4">
    <source>
        <dbReference type="ARBA" id="ARBA00022475"/>
    </source>
</evidence>
<dbReference type="SMART" id="SM00387">
    <property type="entry name" value="HATPase_c"/>
    <property type="match status" value="1"/>
</dbReference>
<name>A0A917J0A2_9BACT</name>
<feature type="domain" description="Response regulatory" evidence="18">
    <location>
        <begin position="944"/>
        <end position="1061"/>
    </location>
</feature>
<dbReference type="InterPro" id="IPR003018">
    <property type="entry name" value="GAF"/>
</dbReference>
<dbReference type="FunFam" id="3.30.565.10:FF:000010">
    <property type="entry name" value="Sensor histidine kinase RcsC"/>
    <property type="match status" value="1"/>
</dbReference>
<accession>A0A917J0A2</accession>
<dbReference type="SMART" id="SM00091">
    <property type="entry name" value="PAS"/>
    <property type="match status" value="2"/>
</dbReference>
<evidence type="ECO:0000256" key="11">
    <source>
        <dbReference type="ARBA" id="ARBA00022989"/>
    </source>
</evidence>
<feature type="modified residue" description="4-aspartylphosphate" evidence="15">
    <location>
        <position position="850"/>
    </location>
</feature>
<dbReference type="InterPro" id="IPR001789">
    <property type="entry name" value="Sig_transdc_resp-reg_receiver"/>
</dbReference>
<dbReference type="InterPro" id="IPR029016">
    <property type="entry name" value="GAF-like_dom_sf"/>
</dbReference>
<dbReference type="PANTHER" id="PTHR45339">
    <property type="entry name" value="HYBRID SIGNAL TRANSDUCTION HISTIDINE KINASE J"/>
    <property type="match status" value="1"/>
</dbReference>
<evidence type="ECO:0000259" key="17">
    <source>
        <dbReference type="PROSITE" id="PS50109"/>
    </source>
</evidence>
<proteinExistence type="predicted"/>
<evidence type="ECO:0000256" key="5">
    <source>
        <dbReference type="ARBA" id="ARBA00022553"/>
    </source>
</evidence>
<dbReference type="Gene3D" id="1.10.287.130">
    <property type="match status" value="1"/>
</dbReference>
<evidence type="ECO:0000313" key="22">
    <source>
        <dbReference type="Proteomes" id="UP000627292"/>
    </source>
</evidence>
<comment type="caution">
    <text evidence="21">The sequence shown here is derived from an EMBL/GenBank/DDBJ whole genome shotgun (WGS) entry which is preliminary data.</text>
</comment>
<dbReference type="InterPro" id="IPR011006">
    <property type="entry name" value="CheY-like_superfamily"/>
</dbReference>
<dbReference type="PROSITE" id="PS50894">
    <property type="entry name" value="HPT"/>
    <property type="match status" value="1"/>
</dbReference>
<dbReference type="InterPro" id="IPR013656">
    <property type="entry name" value="PAS_4"/>
</dbReference>
<keyword evidence="11" id="KW-1133">Transmembrane helix</keyword>
<dbReference type="Gene3D" id="3.30.450.20">
    <property type="entry name" value="PAS domain"/>
    <property type="match status" value="3"/>
</dbReference>
<dbReference type="GO" id="GO:0000155">
    <property type="term" value="F:phosphorelay sensor kinase activity"/>
    <property type="evidence" value="ECO:0007669"/>
    <property type="project" value="InterPro"/>
</dbReference>
<dbReference type="InterPro" id="IPR000014">
    <property type="entry name" value="PAS"/>
</dbReference>
<dbReference type="SUPFAM" id="SSF55785">
    <property type="entry name" value="PYP-like sensor domain (PAS domain)"/>
    <property type="match status" value="3"/>
</dbReference>
<dbReference type="InterPro" id="IPR008207">
    <property type="entry name" value="Sig_transdc_His_kin_Hpt_dom"/>
</dbReference>
<evidence type="ECO:0000256" key="8">
    <source>
        <dbReference type="ARBA" id="ARBA00022741"/>
    </source>
</evidence>
<dbReference type="SMART" id="SM00388">
    <property type="entry name" value="HisKA"/>
    <property type="match status" value="1"/>
</dbReference>
<evidence type="ECO:0000256" key="13">
    <source>
        <dbReference type="ARBA" id="ARBA00023136"/>
    </source>
</evidence>
<evidence type="ECO:0000256" key="14">
    <source>
        <dbReference type="PROSITE-ProRule" id="PRU00110"/>
    </source>
</evidence>
<evidence type="ECO:0000313" key="21">
    <source>
        <dbReference type="EMBL" id="GGH73444.1"/>
    </source>
</evidence>
<keyword evidence="5 15" id="KW-0597">Phosphoprotein</keyword>
<keyword evidence="16" id="KW-0175">Coiled coil</keyword>
<keyword evidence="8" id="KW-0547">Nucleotide-binding</keyword>
<keyword evidence="10" id="KW-0067">ATP-binding</keyword>
<organism evidence="21 22">
    <name type="scientific">Filimonas zeae</name>
    <dbReference type="NCBI Taxonomy" id="1737353"/>
    <lineage>
        <taxon>Bacteria</taxon>
        <taxon>Pseudomonadati</taxon>
        <taxon>Bacteroidota</taxon>
        <taxon>Chitinophagia</taxon>
        <taxon>Chitinophagales</taxon>
        <taxon>Chitinophagaceae</taxon>
        <taxon>Filimonas</taxon>
    </lineage>
</organism>
<dbReference type="CDD" id="cd17546">
    <property type="entry name" value="REC_hyHK_CKI1_RcsC-like"/>
    <property type="match status" value="2"/>
</dbReference>
<evidence type="ECO:0000256" key="9">
    <source>
        <dbReference type="ARBA" id="ARBA00022777"/>
    </source>
</evidence>
<dbReference type="RefSeq" id="WP_188954590.1">
    <property type="nucleotide sequence ID" value="NZ_BMIB01000003.1"/>
</dbReference>
<dbReference type="EC" id="2.7.13.3" evidence="3"/>
<gene>
    <name evidence="21" type="ORF">GCM10011379_34970</name>
</gene>
<evidence type="ECO:0000259" key="18">
    <source>
        <dbReference type="PROSITE" id="PS50110"/>
    </source>
</evidence>
<dbReference type="PRINTS" id="PR00344">
    <property type="entry name" value="BCTRLSENSOR"/>
</dbReference>
<dbReference type="Gene3D" id="3.40.50.2300">
    <property type="match status" value="2"/>
</dbReference>
<dbReference type="InterPro" id="IPR036097">
    <property type="entry name" value="HisK_dim/P_sf"/>
</dbReference>
<dbReference type="NCBIfam" id="TIGR00229">
    <property type="entry name" value="sensory_box"/>
    <property type="match status" value="2"/>
</dbReference>
<dbReference type="AlphaFoldDB" id="A0A917J0A2"/>
<feature type="domain" description="Response regulatory" evidence="18">
    <location>
        <begin position="800"/>
        <end position="920"/>
    </location>
</feature>
<dbReference type="PANTHER" id="PTHR45339:SF1">
    <property type="entry name" value="HYBRID SIGNAL TRANSDUCTION HISTIDINE KINASE J"/>
    <property type="match status" value="1"/>
</dbReference>
<keyword evidence="4" id="KW-1003">Cell membrane</keyword>
<protein>
    <recommendedName>
        <fullName evidence="3">histidine kinase</fullName>
        <ecNumber evidence="3">2.7.13.3</ecNumber>
    </recommendedName>
</protein>
<feature type="modified residue" description="Phosphohistidine" evidence="14">
    <location>
        <position position="1128"/>
    </location>
</feature>
<comment type="subcellular location">
    <subcellularLocation>
        <location evidence="2">Cell membrane</location>
        <topology evidence="2">Multi-pass membrane protein</topology>
    </subcellularLocation>
</comment>
<keyword evidence="22" id="KW-1185">Reference proteome</keyword>
<reference evidence="21" key="2">
    <citation type="submission" date="2020-09" db="EMBL/GenBank/DDBJ databases">
        <authorList>
            <person name="Sun Q."/>
            <person name="Zhou Y."/>
        </authorList>
    </citation>
    <scope>NUCLEOTIDE SEQUENCE</scope>
    <source>
        <strain evidence="21">CGMCC 1.15290</strain>
    </source>
</reference>
<evidence type="ECO:0000259" key="20">
    <source>
        <dbReference type="PROSITE" id="PS50894"/>
    </source>
</evidence>
<dbReference type="EMBL" id="BMIB01000003">
    <property type="protein sequence ID" value="GGH73444.1"/>
    <property type="molecule type" value="Genomic_DNA"/>
</dbReference>
<evidence type="ECO:0000259" key="19">
    <source>
        <dbReference type="PROSITE" id="PS50112"/>
    </source>
</evidence>
<reference evidence="21" key="1">
    <citation type="journal article" date="2014" name="Int. J. Syst. Evol. Microbiol.">
        <title>Complete genome sequence of Corynebacterium casei LMG S-19264T (=DSM 44701T), isolated from a smear-ripened cheese.</title>
        <authorList>
            <consortium name="US DOE Joint Genome Institute (JGI-PGF)"/>
            <person name="Walter F."/>
            <person name="Albersmeier A."/>
            <person name="Kalinowski J."/>
            <person name="Ruckert C."/>
        </authorList>
    </citation>
    <scope>NUCLEOTIDE SEQUENCE</scope>
    <source>
        <strain evidence="21">CGMCC 1.15290</strain>
    </source>
</reference>
<dbReference type="Pfam" id="PF02518">
    <property type="entry name" value="HATPase_c"/>
    <property type="match status" value="1"/>
</dbReference>
<evidence type="ECO:0000256" key="7">
    <source>
        <dbReference type="ARBA" id="ARBA00022692"/>
    </source>
</evidence>
<keyword evidence="12" id="KW-0902">Two-component regulatory system</keyword>
<dbReference type="InterPro" id="IPR003594">
    <property type="entry name" value="HATPase_dom"/>
</dbReference>
<dbReference type="CDD" id="cd00130">
    <property type="entry name" value="PAS"/>
    <property type="match status" value="2"/>
</dbReference>
<feature type="domain" description="HPt" evidence="20">
    <location>
        <begin position="1089"/>
        <end position="1181"/>
    </location>
</feature>
<dbReference type="InterPro" id="IPR035965">
    <property type="entry name" value="PAS-like_dom_sf"/>
</dbReference>
<dbReference type="PROSITE" id="PS50110">
    <property type="entry name" value="RESPONSE_REGULATORY"/>
    <property type="match status" value="2"/>
</dbReference>
<dbReference type="Pfam" id="PF00072">
    <property type="entry name" value="Response_reg"/>
    <property type="match status" value="2"/>
</dbReference>
<dbReference type="SMART" id="SM00448">
    <property type="entry name" value="REC"/>
    <property type="match status" value="2"/>
</dbReference>
<dbReference type="Pfam" id="PF01590">
    <property type="entry name" value="GAF"/>
    <property type="match status" value="1"/>
</dbReference>
<keyword evidence="13" id="KW-0472">Membrane</keyword>
<dbReference type="SUPFAM" id="SSF52172">
    <property type="entry name" value="CheY-like"/>
    <property type="match status" value="2"/>
</dbReference>
<evidence type="ECO:0000256" key="1">
    <source>
        <dbReference type="ARBA" id="ARBA00000085"/>
    </source>
</evidence>
<dbReference type="PROSITE" id="PS50112">
    <property type="entry name" value="PAS"/>
    <property type="match status" value="2"/>
</dbReference>
<dbReference type="InterPro" id="IPR013655">
    <property type="entry name" value="PAS_fold_3"/>
</dbReference>
<dbReference type="Pfam" id="PF00512">
    <property type="entry name" value="HisKA"/>
    <property type="match status" value="1"/>
</dbReference>
<dbReference type="GO" id="GO:0005886">
    <property type="term" value="C:plasma membrane"/>
    <property type="evidence" value="ECO:0007669"/>
    <property type="project" value="UniProtKB-SubCell"/>
</dbReference>